<evidence type="ECO:0000313" key="2">
    <source>
        <dbReference type="Proteomes" id="UP000679691"/>
    </source>
</evidence>
<dbReference type="Proteomes" id="UP000679691">
    <property type="component" value="Unassembled WGS sequence"/>
</dbReference>
<dbReference type="RefSeq" id="WP_353547918.1">
    <property type="nucleotide sequence ID" value="NZ_JAGKSB010000017.1"/>
</dbReference>
<protein>
    <submittedName>
        <fullName evidence="1">Uncharacterized protein</fullName>
    </submittedName>
</protein>
<sequence length="314" mass="36278">MENSPIRHQRQLNLSEEEWDKLEILSGLGYSNEKIAIYFDINKTLFNQIAAEQESKLHHHLSAGKLKQLADEQLAIMELARKGDVTAQKQLHEVRRTRAFKISKLDIFGGFDNKKILKQLQDYVQSGGKLDVSLEEQMYIDALLMIRDLDNQYGRRATVDFLVNHFKLKYQRASEMFDESINLFYSDRNISKKALRHKYAENLENAANVVLAQAESSKDYEIYSTIIAQAAKLQELDKPDVDKLPPEVYRKEFTLQTLDVEQVGLPAINRNELAAQIDSLNQPESVKITLKQDAMIIPIKLEDKFQKIEEDYTD</sequence>
<dbReference type="AlphaFoldDB" id="A0A8T4HDM9"/>
<accession>A0A8T4HDM9</accession>
<organism evidence="1 2">
    <name type="scientific">Rhinopithecimicrobium faecis</name>
    <dbReference type="NCBI Taxonomy" id="2820698"/>
    <lineage>
        <taxon>Bacteria</taxon>
        <taxon>Pseudomonadati</taxon>
        <taxon>Bacteroidota</taxon>
        <taxon>Sphingobacteriia</taxon>
        <taxon>Sphingobacteriales</taxon>
        <taxon>Sphingobacteriaceae</taxon>
        <taxon>Rhinopithecimicrobium</taxon>
    </lineage>
</organism>
<proteinExistence type="predicted"/>
<name>A0A8T4HDM9_9SPHI</name>
<keyword evidence="2" id="KW-1185">Reference proteome</keyword>
<reference evidence="1" key="1">
    <citation type="submission" date="2021-03" db="EMBL/GenBank/DDBJ databases">
        <authorList>
            <person name="Lu T."/>
            <person name="Wang Q."/>
            <person name="Han X."/>
        </authorList>
    </citation>
    <scope>NUCLEOTIDE SEQUENCE</scope>
    <source>
        <strain evidence="1">WQ 2009</strain>
    </source>
</reference>
<gene>
    <name evidence="1" type="ORF">J5U18_12725</name>
</gene>
<comment type="caution">
    <text evidence="1">The sequence shown here is derived from an EMBL/GenBank/DDBJ whole genome shotgun (WGS) entry which is preliminary data.</text>
</comment>
<dbReference type="EMBL" id="JAGKSB010000017">
    <property type="protein sequence ID" value="MBP3944405.1"/>
    <property type="molecule type" value="Genomic_DNA"/>
</dbReference>
<evidence type="ECO:0000313" key="1">
    <source>
        <dbReference type="EMBL" id="MBP3944405.1"/>
    </source>
</evidence>